<keyword evidence="3 4" id="KW-1267">Proteomics identification</keyword>
<evidence type="ECO:0000313" key="1">
    <source>
        <dbReference type="Ensembl" id="ENSP00000497696.1"/>
    </source>
</evidence>
<dbReference type="InterPro" id="IPR036866">
    <property type="entry name" value="RibonucZ/Hydroxyglut_hydro"/>
</dbReference>
<dbReference type="PANTHER" id="PTHR23240:SF26">
    <property type="entry name" value="5' EXONUCLEASE APOLLO"/>
    <property type="match status" value="1"/>
</dbReference>
<dbReference type="OpenTargets" id="ENSG00000118655"/>
<accession>A0A3B3IT16</accession>
<dbReference type="EMBL" id="AL137856">
    <property type="status" value="NOT_ANNOTATED_CDS"/>
    <property type="molecule type" value="Genomic_DNA"/>
</dbReference>
<reference evidence="1" key="1">
    <citation type="journal article" date="2001" name="Nature">
        <title>Initial sequencing and analysis of the human genome.</title>
        <authorList>
            <consortium name="International Human Genome Sequencing Consortium"/>
            <person name="Lander E.S."/>
            <person name="Linton L.M."/>
            <person name="Birren B."/>
            <person name="Nusbaum C."/>
            <person name="Zody M.C."/>
            <person name="Baldwin J."/>
            <person name="Devon K."/>
            <person name="Dewar K."/>
            <person name="Doyle M."/>
            <person name="FitzHugh W."/>
            <person name="Funke R."/>
            <person name="Gage D."/>
            <person name="Harris K."/>
            <person name="Heaford A."/>
            <person name="Howland J."/>
            <person name="Kann L."/>
            <person name="Lehoczky J."/>
            <person name="LeVine R."/>
            <person name="McEwan P."/>
            <person name="McKernan K."/>
            <person name="Meldrim J."/>
            <person name="Mesirov J.P."/>
            <person name="Miranda C."/>
            <person name="Morris W."/>
            <person name="Naylor J."/>
            <person name="Raymond C."/>
            <person name="Rosetti M."/>
            <person name="Santos R."/>
            <person name="Sheridan A."/>
            <person name="Sougnez C."/>
            <person name="Stange-Thomann N."/>
            <person name="Stojanovic N."/>
            <person name="Subramanian A."/>
            <person name="Wyman D."/>
            <person name="Rogers J."/>
            <person name="Sulston J."/>
            <person name="Ainscough R."/>
            <person name="Beck S."/>
            <person name="Bentley D."/>
            <person name="Burton J."/>
            <person name="Clee C."/>
            <person name="Carter N."/>
            <person name="Coulson A."/>
            <person name="Deadman R."/>
            <person name="Deloukas P."/>
            <person name="Dunham A."/>
            <person name="Dunham I."/>
            <person name="Durbin R."/>
            <person name="French L."/>
            <person name="Grafham D."/>
            <person name="Gregory S."/>
            <person name="Hubbard T."/>
            <person name="Humphray S."/>
            <person name="Hunt A."/>
            <person name="Jones M."/>
            <person name="Lloyd C."/>
            <person name="McMurray A."/>
            <person name="Matthews L."/>
            <person name="Mercer S."/>
            <person name="Milne S."/>
            <person name="Mullikin J.C."/>
            <person name="Mungall A."/>
            <person name="Plumb R."/>
            <person name="Ross M."/>
            <person name="Shownkeen R."/>
            <person name="Sims S."/>
            <person name="Waterston R.H."/>
            <person name="Wilson R.K."/>
            <person name="Hillier L.W."/>
            <person name="McPherson J.D."/>
            <person name="Marra M.A."/>
            <person name="Mardis E.R."/>
            <person name="Fulton L.A."/>
            <person name="Chinwalla A.T."/>
            <person name="Pepin K.H."/>
            <person name="Gish W.R."/>
            <person name="Chissoe S.L."/>
            <person name="Wendl M.C."/>
            <person name="Delehaunty K.D."/>
            <person name="Miner T.L."/>
            <person name="Delehaunty A."/>
            <person name="Kramer J.B."/>
            <person name="Cook L.L."/>
            <person name="Fulton R.S."/>
            <person name="Johnson D.L."/>
            <person name="Minx P.J."/>
            <person name="Clifton S.W."/>
            <person name="Hawkins T."/>
            <person name="Branscomb E."/>
            <person name="Predki P."/>
            <person name="Richardson P."/>
            <person name="Wenning S."/>
            <person name="Slezak T."/>
            <person name="Doggett N."/>
            <person name="Cheng J.F."/>
            <person name="Olsen A."/>
            <person name="Lucas S."/>
            <person name="Elkin C."/>
            <person name="Uberbacher E."/>
            <person name="Frazier M."/>
            <person name="Gibbs R.A."/>
            <person name="Muzny D.M."/>
            <person name="Scherer S.E."/>
            <person name="Bouck J.B."/>
            <person name="Sodergren E.J."/>
            <person name="Worley K.C."/>
            <person name="Rives C.M."/>
            <person name="Gorrell J.H."/>
            <person name="Metzker M.L."/>
            <person name="Naylor S.L."/>
            <person name="Kucherlapati R.S."/>
            <person name="Nelson D.L."/>
            <person name="Weinstock G.M."/>
            <person name="Sakaki Y."/>
            <person name="Fujiyama A."/>
            <person name="Hattori M."/>
            <person name="Yada T."/>
            <person name="Toyoda A."/>
            <person name="Itoh T."/>
            <person name="Kawagoe C."/>
            <person name="Watanabe H."/>
            <person name="Totoki Y."/>
            <person name="Taylor T."/>
            <person name="Weissenbach J."/>
            <person name="Heilig R."/>
            <person name="Saurin W."/>
            <person name="Artiguenave F."/>
            <person name="Brottier P."/>
            <person name="Bruls T."/>
            <person name="Pelletier E."/>
            <person name="Robert C."/>
            <person name="Wincker P."/>
            <person name="Smith D.R."/>
            <person name="Doucette-Stamm L."/>
            <person name="Rubenfield M."/>
            <person name="Weinstock K."/>
            <person name="Lee H.M."/>
            <person name="Dubois J."/>
            <person name="Rosenthal A."/>
            <person name="Platzer M."/>
            <person name="Nyakatura G."/>
            <person name="Taudien S."/>
            <person name="Rump A."/>
            <person name="Yang H."/>
            <person name="Yu J."/>
            <person name="Wang J."/>
            <person name="Huang G."/>
            <person name="Gu J."/>
            <person name="Hood L."/>
            <person name="Rowen L."/>
            <person name="Madan A."/>
            <person name="Qin S."/>
            <person name="Davis R.W."/>
            <person name="Federspiel N.A."/>
            <person name="Abola A.P."/>
            <person name="Proctor M.J."/>
            <person name="Myers R.M."/>
            <person name="Schmutz J."/>
            <person name="Dickson M."/>
            <person name="Grimwood J."/>
            <person name="Cox D.R."/>
            <person name="Olson M.V."/>
            <person name="Kaul R."/>
            <person name="Raymond C."/>
            <person name="Shimizu N."/>
            <person name="Kawasaki K."/>
            <person name="Minoshima S."/>
            <person name="Evans G.A."/>
            <person name="Athanasiou M."/>
            <person name="Schultz R."/>
            <person name="Roe B.A."/>
            <person name="Chen F."/>
            <person name="Pan H."/>
            <person name="Ramser J."/>
            <person name="Lehrach H."/>
            <person name="Reinhardt R."/>
            <person name="McCombie W.R."/>
            <person name="de la Bastide M."/>
            <person name="Dedhia N."/>
            <person name="Blocker H."/>
            <person name="Hornischer K."/>
            <person name="Nordsiek G."/>
            <person name="Agarwala R."/>
            <person name="Aravind L."/>
            <person name="Bailey J.A."/>
            <person name="Bateman A."/>
            <person name="Batzoglou S."/>
            <person name="Birney E."/>
            <person name="Bork P."/>
            <person name="Brown D.G."/>
            <person name="Burge C.B."/>
            <person name="Cerutti L."/>
            <person name="Chen H.C."/>
            <person name="Church D."/>
            <person name="Clamp M."/>
            <person name="Copley R.R."/>
            <person name="Doerks T."/>
            <person name="Eddy S.R."/>
            <person name="Eichler E.E."/>
            <person name="Furey T.S."/>
            <person name="Galagan J."/>
            <person name="Gilbert J.G."/>
            <person name="Harmon C."/>
            <person name="Hayashizaki Y."/>
            <person name="Haussler D."/>
            <person name="Hermjakob H."/>
            <person name="Hokamp K."/>
            <person name="Jang W."/>
            <person name="Johnson L.S."/>
            <person name="Jones T.A."/>
            <person name="Kasif S."/>
            <person name="Kaspryzk A."/>
            <person name="Kennedy S."/>
            <person name="Kent W.J."/>
            <person name="Kitts P."/>
            <person name="Koonin E.V."/>
            <person name="Korf I."/>
            <person name="Kulp D."/>
            <person name="Lancet D."/>
            <person name="Lowe T.M."/>
            <person name="McLysaght A."/>
            <person name="Mikkelsen T."/>
            <person name="Moran J.V."/>
            <person name="Mulder N."/>
            <person name="Pollara V.J."/>
            <person name="Ponting C.P."/>
            <person name="Schuler G."/>
            <person name="Schultz J."/>
            <person name="Slater G."/>
            <person name="Smit A.F."/>
            <person name="Stupka E."/>
            <person name="Szustakowski J."/>
            <person name="Thierry-Mieg D."/>
            <person name="Thierry-Mieg J."/>
            <person name="Wagner L."/>
            <person name="Wallis J."/>
            <person name="Wheeler R."/>
            <person name="Williams A."/>
            <person name="Wolf Y.I."/>
            <person name="Wolfe K.H."/>
            <person name="Yang S.P."/>
            <person name="Yeh R.F."/>
            <person name="Collins F."/>
            <person name="Guyer M.S."/>
            <person name="Peterson J."/>
            <person name="Felsenfeld A."/>
            <person name="Wetterstrand K.A."/>
            <person name="Patrinos A."/>
            <person name="Morgan M.J."/>
            <person name="de Jong P."/>
            <person name="Catanese J.J."/>
            <person name="Osoegawa K."/>
            <person name="Shizuya H."/>
            <person name="Choi S."/>
            <person name="Chen Y.J."/>
        </authorList>
    </citation>
    <scope>NUCLEOTIDE SEQUENCE [LARGE SCALE GENOMIC DNA]</scope>
</reference>
<reference evidence="1" key="2">
    <citation type="journal article" date="2004" name="Nature">
        <title>Finishing the euchromatic sequence of the human genome.</title>
        <authorList>
            <consortium name="International Human Genome Sequencing Consortium"/>
        </authorList>
    </citation>
    <scope>NUCLEOTIDE SEQUENCE [LARGE SCALE GENOMIC DNA]</scope>
</reference>
<dbReference type="PANTHER" id="PTHR23240">
    <property type="entry name" value="DNA CROSS-LINK REPAIR PROTEIN PSO2/SNM1-RELATED"/>
    <property type="match status" value="1"/>
</dbReference>
<dbReference type="ChiTaRS" id="DCLRE1B">
    <property type="organism name" value="human"/>
</dbReference>
<sequence length="72" mass="8223">MNGVLIPHTPIAVDFWSLRRAGTARLFFLSHMHSDHTVGLSSTWARPLYCSPITAHLLHRHLQVIFDTHHPC</sequence>
<evidence type="ECO:0007829" key="3">
    <source>
        <dbReference type="PeptideAtlas" id="A0A3B3IT16"/>
    </source>
</evidence>
<evidence type="ECO:0000313" key="2">
    <source>
        <dbReference type="Proteomes" id="UP000005640"/>
    </source>
</evidence>
<dbReference type="OrthoDB" id="262529at2759"/>
<reference evidence="1" key="4">
    <citation type="submission" date="2025-05" db="UniProtKB">
        <authorList>
            <consortium name="Ensembl"/>
        </authorList>
    </citation>
    <scope>IDENTIFICATION</scope>
</reference>
<dbReference type="Ensembl" id="ENST00000648795.1">
    <property type="protein sequence ID" value="ENSP00000497557.1"/>
    <property type="gene ID" value="ENSG00000118655.8"/>
</dbReference>
<proteinExistence type="evidence at protein level"/>
<dbReference type="VEuPathDB" id="HostDB:ENSG00000118655"/>
<keyword evidence="2" id="KW-1185">Reference proteome</keyword>
<dbReference type="ExpressionAtlas" id="A0A3B3IT16">
    <property type="expression patterns" value="baseline and differential"/>
</dbReference>
<dbReference type="GeneTree" id="ENSGT00940000158175"/>
<dbReference type="Bgee" id="ENSG00000118655">
    <property type="expression patterns" value="Expressed in secondary oocyte and 155 other cell types or tissues"/>
</dbReference>
<dbReference type="Proteomes" id="UP000005640">
    <property type="component" value="Chromosome 1"/>
</dbReference>
<protein>
    <submittedName>
        <fullName evidence="1">DNA cross-link repair 1B</fullName>
    </submittedName>
</protein>
<name>A0A3B3IT16_HUMAN</name>
<dbReference type="AlphaFoldDB" id="A0A3B3IT16"/>
<dbReference type="SMR" id="A0A3B3IT16"/>
<dbReference type="SUPFAM" id="SSF56281">
    <property type="entry name" value="Metallo-hydrolase/oxidoreductase"/>
    <property type="match status" value="1"/>
</dbReference>
<organism evidence="1 2">
    <name type="scientific">Homo sapiens</name>
    <name type="common">Human</name>
    <dbReference type="NCBI Taxonomy" id="9606"/>
    <lineage>
        <taxon>Eukaryota</taxon>
        <taxon>Metazoa</taxon>
        <taxon>Chordata</taxon>
        <taxon>Craniata</taxon>
        <taxon>Vertebrata</taxon>
        <taxon>Euteleostomi</taxon>
        <taxon>Mammalia</taxon>
        <taxon>Eutheria</taxon>
        <taxon>Euarchontoglires</taxon>
        <taxon>Primates</taxon>
        <taxon>Haplorrhini</taxon>
        <taxon>Catarrhini</taxon>
        <taxon>Hominidae</taxon>
        <taxon>Homo</taxon>
    </lineage>
</organism>
<gene>
    <name evidence="1" type="primary">DCLRE1B</name>
</gene>
<dbReference type="Gene3D" id="3.60.15.10">
    <property type="entry name" value="Ribonuclease Z/Hydroxyacylglutathione hydrolase-like"/>
    <property type="match status" value="1"/>
</dbReference>
<dbReference type="HGNC" id="HGNC:17641">
    <property type="gene designation" value="DCLRE1B"/>
</dbReference>
<evidence type="ECO:0007829" key="4">
    <source>
        <dbReference type="ProteomicsDB" id="A0A3B3IT16"/>
    </source>
</evidence>
<reference evidence="1 2" key="3">
    <citation type="journal article" date="2006" name="Nature">
        <title>The DNA sequence and biological annotation of human chromosome 1.</title>
        <authorList>
            <person name="Gregory S.G."/>
            <person name="Barlow K.F."/>
            <person name="McLay K.E."/>
            <person name="Kaul R."/>
            <person name="Swarbreck D."/>
            <person name="Dunham A."/>
            <person name="Scott C.E."/>
            <person name="Howe K.L."/>
            <person name="Woodfine K."/>
            <person name="Spencer C.C."/>
            <person name="Jones M.C."/>
            <person name="Gillson C."/>
            <person name="Searle S."/>
            <person name="Zhou Y."/>
            <person name="Kokocinski F."/>
            <person name="McDonald L."/>
            <person name="Evans R."/>
            <person name="Phillips K."/>
            <person name="Atkinson A."/>
            <person name="Cooper R."/>
            <person name="Jones C."/>
            <person name="Hall R.E."/>
            <person name="Andrews T.D."/>
            <person name="Lloyd C."/>
            <person name="Ainscough R."/>
            <person name="Almeida J.P."/>
            <person name="Ambrose K.D."/>
            <person name="Anderson F."/>
            <person name="Andrew R.W."/>
            <person name="Ashwell R.I."/>
            <person name="Aubin K."/>
            <person name="Babbage A.K."/>
            <person name="Bagguley C.L."/>
            <person name="Bailey J."/>
            <person name="Beasley H."/>
            <person name="Bethel G."/>
            <person name="Bird C.P."/>
            <person name="Bray-Allen S."/>
            <person name="Brown J.Y."/>
            <person name="Brown A.J."/>
            <person name="Buckley D."/>
            <person name="Burton J."/>
            <person name="Bye J."/>
            <person name="Carder C."/>
            <person name="Chapman J.C."/>
            <person name="Clark S.Y."/>
            <person name="Clarke G."/>
            <person name="Clee C."/>
            <person name="Cobley V."/>
            <person name="Collier R.E."/>
            <person name="Corby N."/>
            <person name="Coville G.J."/>
            <person name="Davies J."/>
            <person name="Deadman R."/>
            <person name="Dunn M."/>
            <person name="Earthrowl M."/>
            <person name="Ellington A.G."/>
            <person name="Errington H."/>
            <person name="Frankish A."/>
            <person name="Frankland J."/>
            <person name="French L."/>
            <person name="Garner P."/>
            <person name="Garnett J."/>
            <person name="Gay L."/>
            <person name="Ghori M.R."/>
            <person name="Gibson R."/>
            <person name="Gilby L.M."/>
            <person name="Gillett W."/>
            <person name="Glithero R.J."/>
            <person name="Grafham D.V."/>
            <person name="Griffiths C."/>
            <person name="Griffiths-Jones S."/>
            <person name="Grocock R."/>
            <person name="Hammond S."/>
            <person name="Harrison E.S."/>
            <person name="Hart E."/>
            <person name="Haugen E."/>
            <person name="Heath P.D."/>
            <person name="Holmes S."/>
            <person name="Holt K."/>
            <person name="Howden P.J."/>
            <person name="Hunt A.R."/>
            <person name="Hunt S.E."/>
            <person name="Hunter G."/>
            <person name="Isherwood J."/>
            <person name="James R."/>
            <person name="Johnson C."/>
            <person name="Johnson D."/>
            <person name="Joy A."/>
            <person name="Kay M."/>
            <person name="Kershaw J.K."/>
            <person name="Kibukawa M."/>
            <person name="Kimberley A.M."/>
            <person name="King A."/>
            <person name="Knights A.J."/>
            <person name="Lad H."/>
            <person name="Laird G."/>
            <person name="Lawlor S."/>
            <person name="Leongamornlert D.A."/>
            <person name="Lloyd D.M."/>
            <person name="Loveland J."/>
            <person name="Lovell J."/>
            <person name="Lush M.J."/>
            <person name="Lyne R."/>
            <person name="Martin S."/>
            <person name="Mashreghi-Mohammadi M."/>
            <person name="Matthews L."/>
            <person name="Matthews N.S."/>
            <person name="McLaren S."/>
            <person name="Milne S."/>
            <person name="Mistry S."/>
            <person name="Moore M.J."/>
            <person name="Nickerson T."/>
            <person name="O'Dell C.N."/>
            <person name="Oliver K."/>
            <person name="Palmeiri A."/>
            <person name="Palmer S.A."/>
            <person name="Parker A."/>
            <person name="Patel D."/>
            <person name="Pearce A.V."/>
            <person name="Peck A.I."/>
            <person name="Pelan S."/>
            <person name="Phelps K."/>
            <person name="Phillimore B.J."/>
            <person name="Plumb R."/>
            <person name="Rajan J."/>
            <person name="Raymond C."/>
            <person name="Rouse G."/>
            <person name="Saenphimmachak C."/>
            <person name="Sehra H.K."/>
            <person name="Sheridan E."/>
            <person name="Shownkeen R."/>
            <person name="Sims S."/>
            <person name="Skuce C.D."/>
            <person name="Smith M."/>
            <person name="Steward C."/>
            <person name="Subramanian S."/>
            <person name="Sycamore N."/>
            <person name="Tracey A."/>
            <person name="Tromans A."/>
            <person name="Van Helmond Z."/>
            <person name="Wall M."/>
            <person name="Wallis J.M."/>
            <person name="White S."/>
            <person name="Whitehead S.L."/>
            <person name="Wilkinson J.E."/>
            <person name="Willey D.L."/>
            <person name="Williams H."/>
            <person name="Wilming L."/>
            <person name="Wray P.W."/>
            <person name="Wu Z."/>
            <person name="Coulson A."/>
            <person name="Vaudin M."/>
            <person name="Sulston J.E."/>
            <person name="Durbin R."/>
            <person name="Hubbard T."/>
            <person name="Wooster R."/>
            <person name="Dunham I."/>
            <person name="Carter N.P."/>
            <person name="McVean G."/>
            <person name="Ross M.T."/>
            <person name="Harrow J."/>
            <person name="Olson M.V."/>
            <person name="Beck S."/>
            <person name="Rogers J."/>
            <person name="Bentley D.R."/>
            <person name="Banerjee R."/>
            <person name="Bryant S.P."/>
            <person name="Burford D.C."/>
            <person name="Burrill W.D."/>
            <person name="Clegg S.M."/>
            <person name="Dhami P."/>
            <person name="Dovey O."/>
            <person name="Faulkner L.M."/>
            <person name="Gribble S.M."/>
            <person name="Langford C.F."/>
            <person name="Pandian R.D."/>
            <person name="Porter K.M."/>
            <person name="Prigmore E."/>
        </authorList>
    </citation>
    <scope>NUCLEOTIDE SEQUENCE [LARGE SCALE GENOMIC DNA]</scope>
</reference>
<dbReference type="Ensembl" id="ENST00000466480.2">
    <property type="protein sequence ID" value="ENSP00000497696.1"/>
    <property type="gene ID" value="ENSG00000118655.8"/>
</dbReference>